<name>A0A133ZYU4_9FIRM</name>
<evidence type="ECO:0000313" key="3">
    <source>
        <dbReference type="Proteomes" id="UP000070394"/>
    </source>
</evidence>
<reference evidence="3" key="1">
    <citation type="submission" date="2016-01" db="EMBL/GenBank/DDBJ databases">
        <authorList>
            <person name="Mitreva M."/>
            <person name="Pepin K.H."/>
            <person name="Mihindukulasuriya K.A."/>
            <person name="Fulton R."/>
            <person name="Fronick C."/>
            <person name="O'Laughlin M."/>
            <person name="Miner T."/>
            <person name="Herter B."/>
            <person name="Rosa B.A."/>
            <person name="Cordes M."/>
            <person name="Tomlinson C."/>
            <person name="Wollam A."/>
            <person name="Palsikar V.B."/>
            <person name="Mardis E.R."/>
            <person name="Wilson R.K."/>
        </authorList>
    </citation>
    <scope>NUCLEOTIDE SEQUENCE [LARGE SCALE GENOMIC DNA]</scope>
    <source>
        <strain evidence="3">DNF00896</strain>
    </source>
</reference>
<dbReference type="RefSeq" id="WP_060930354.1">
    <property type="nucleotide sequence ID" value="NZ_KQ959775.1"/>
</dbReference>
<evidence type="ECO:0008006" key="4">
    <source>
        <dbReference type="Google" id="ProtNLM"/>
    </source>
</evidence>
<comment type="caution">
    <text evidence="2">The sequence shown here is derived from an EMBL/GenBank/DDBJ whole genome shotgun (WGS) entry which is preliminary data.</text>
</comment>
<dbReference type="OrthoDB" id="1853215at2"/>
<protein>
    <recommendedName>
        <fullName evidence="4">Phage transcriptional regulator, RinA family</fullName>
    </recommendedName>
</protein>
<evidence type="ECO:0000313" key="2">
    <source>
        <dbReference type="EMBL" id="KXB60604.1"/>
    </source>
</evidence>
<dbReference type="STRING" id="467210.HMPREF1866_00385"/>
<feature type="coiled-coil region" evidence="1">
    <location>
        <begin position="19"/>
        <end position="46"/>
    </location>
</feature>
<evidence type="ECO:0000256" key="1">
    <source>
        <dbReference type="SAM" id="Coils"/>
    </source>
</evidence>
<organism evidence="2 3">
    <name type="scientific">Lachnoanaerobaculum saburreum</name>
    <dbReference type="NCBI Taxonomy" id="467210"/>
    <lineage>
        <taxon>Bacteria</taxon>
        <taxon>Bacillati</taxon>
        <taxon>Bacillota</taxon>
        <taxon>Clostridia</taxon>
        <taxon>Lachnospirales</taxon>
        <taxon>Lachnospiraceae</taxon>
        <taxon>Lachnoanaerobaculum</taxon>
    </lineage>
</organism>
<dbReference type="AlphaFoldDB" id="A0A133ZYU4"/>
<sequence length="161" mass="18893">MRTDSKELIVAMKKYLEQYYKAKLKRKQLEVRLKNFREEMVEAKGINYSPVPGGQSGFTTSKTEDYVVRALEIEDRIMKQQVEVQRSMLAVMEVMDFLPIDSVERSVLEYRHIDCLPWKFIIARMSYSKASCHNYYNAGIDMLLGCVKVQETLQKYIESNK</sequence>
<keyword evidence="3" id="KW-1185">Reference proteome</keyword>
<accession>A0A133ZYU4</accession>
<proteinExistence type="predicted"/>
<dbReference type="Proteomes" id="UP000070394">
    <property type="component" value="Unassembled WGS sequence"/>
</dbReference>
<gene>
    <name evidence="2" type="ORF">HMPREF1866_00385</name>
</gene>
<dbReference type="EMBL" id="LSDA01000011">
    <property type="protein sequence ID" value="KXB60604.1"/>
    <property type="molecule type" value="Genomic_DNA"/>
</dbReference>
<keyword evidence="1" id="KW-0175">Coiled coil</keyword>
<dbReference type="PATRIC" id="fig|467210.3.peg.380"/>